<evidence type="ECO:0000256" key="5">
    <source>
        <dbReference type="SAM" id="Phobius"/>
    </source>
</evidence>
<name>A0A226CWW3_FOLCA</name>
<feature type="transmembrane region" description="Helical" evidence="5">
    <location>
        <begin position="38"/>
        <end position="63"/>
    </location>
</feature>
<feature type="domain" description="Fatty acid hydroxylase" evidence="6">
    <location>
        <begin position="126"/>
        <end position="254"/>
    </location>
</feature>
<keyword evidence="3 5" id="KW-1133">Transmembrane helix</keyword>
<dbReference type="GO" id="GO:0016020">
    <property type="term" value="C:membrane"/>
    <property type="evidence" value="ECO:0007669"/>
    <property type="project" value="UniProtKB-SubCell"/>
</dbReference>
<dbReference type="InterPro" id="IPR006694">
    <property type="entry name" value="Fatty_acid_hydroxylase"/>
</dbReference>
<dbReference type="InterPro" id="IPR050307">
    <property type="entry name" value="Sterol_Desaturase_Related"/>
</dbReference>
<sequence length="276" mass="32426">MDAILSSMEDAVYEPLVSSFTSKPHPFLERDTLLRQTLGLTLIVNLAGYFLYFFAAGMSYVFIWDKRFEKHHLFLKNQVSREIGVSSRSILLMSFLTMPFFLLEVRGYSRLHDELPSAGSLILSIVTFVLFTDCAIYWIHRWLHAPLPYKFLHKTHHTWKIPTPFASHAFHPMDGFLQSVPYHIYIFLFPMNKWLYLGMFTLVNFWTVSIHDGDFRVPNFLKPYVNGAAHHTDHHLFYNFNYGQFFTLWDRIGGSFKEPSSFQKDSPLRKLTKHNN</sequence>
<evidence type="ECO:0000256" key="1">
    <source>
        <dbReference type="ARBA" id="ARBA00004370"/>
    </source>
</evidence>
<evidence type="ECO:0000256" key="4">
    <source>
        <dbReference type="ARBA" id="ARBA00023136"/>
    </source>
</evidence>
<gene>
    <name evidence="7" type="ORF">Fcan01_27973</name>
</gene>
<feature type="transmembrane region" description="Helical" evidence="5">
    <location>
        <begin position="182"/>
        <end position="206"/>
    </location>
</feature>
<dbReference type="PANTHER" id="PTHR11863">
    <property type="entry name" value="STEROL DESATURASE"/>
    <property type="match status" value="1"/>
</dbReference>
<dbReference type="GO" id="GO:0016491">
    <property type="term" value="F:oxidoreductase activity"/>
    <property type="evidence" value="ECO:0007669"/>
    <property type="project" value="InterPro"/>
</dbReference>
<evidence type="ECO:0000256" key="2">
    <source>
        <dbReference type="ARBA" id="ARBA00022692"/>
    </source>
</evidence>
<dbReference type="GO" id="GO:0008610">
    <property type="term" value="P:lipid biosynthetic process"/>
    <property type="evidence" value="ECO:0007669"/>
    <property type="project" value="InterPro"/>
</dbReference>
<feature type="transmembrane region" description="Helical" evidence="5">
    <location>
        <begin position="115"/>
        <end position="139"/>
    </location>
</feature>
<evidence type="ECO:0000259" key="6">
    <source>
        <dbReference type="Pfam" id="PF04116"/>
    </source>
</evidence>
<feature type="transmembrane region" description="Helical" evidence="5">
    <location>
        <begin position="83"/>
        <end position="103"/>
    </location>
</feature>
<dbReference type="OMA" id="FVFICPM"/>
<reference evidence="7 8" key="1">
    <citation type="submission" date="2015-12" db="EMBL/GenBank/DDBJ databases">
        <title>The genome of Folsomia candida.</title>
        <authorList>
            <person name="Faddeeva A."/>
            <person name="Derks M.F."/>
            <person name="Anvar Y."/>
            <person name="Smit S."/>
            <person name="Van Straalen N."/>
            <person name="Roelofs D."/>
        </authorList>
    </citation>
    <scope>NUCLEOTIDE SEQUENCE [LARGE SCALE GENOMIC DNA]</scope>
    <source>
        <strain evidence="7 8">VU population</strain>
        <tissue evidence="7">Whole body</tissue>
    </source>
</reference>
<comment type="caution">
    <text evidence="7">The sequence shown here is derived from an EMBL/GenBank/DDBJ whole genome shotgun (WGS) entry which is preliminary data.</text>
</comment>
<organism evidence="7 8">
    <name type="scientific">Folsomia candida</name>
    <name type="common">Springtail</name>
    <dbReference type="NCBI Taxonomy" id="158441"/>
    <lineage>
        <taxon>Eukaryota</taxon>
        <taxon>Metazoa</taxon>
        <taxon>Ecdysozoa</taxon>
        <taxon>Arthropoda</taxon>
        <taxon>Hexapoda</taxon>
        <taxon>Collembola</taxon>
        <taxon>Entomobryomorpha</taxon>
        <taxon>Isotomoidea</taxon>
        <taxon>Isotomidae</taxon>
        <taxon>Proisotominae</taxon>
        <taxon>Folsomia</taxon>
    </lineage>
</organism>
<dbReference type="GO" id="GO:0005506">
    <property type="term" value="F:iron ion binding"/>
    <property type="evidence" value="ECO:0007669"/>
    <property type="project" value="InterPro"/>
</dbReference>
<dbReference type="OrthoDB" id="7772638at2759"/>
<keyword evidence="2 5" id="KW-0812">Transmembrane</keyword>
<dbReference type="AlphaFoldDB" id="A0A226CWW3"/>
<dbReference type="Proteomes" id="UP000198287">
    <property type="component" value="Unassembled WGS sequence"/>
</dbReference>
<dbReference type="STRING" id="158441.A0A226CWW3"/>
<accession>A0A226CWW3</accession>
<evidence type="ECO:0000313" key="8">
    <source>
        <dbReference type="Proteomes" id="UP000198287"/>
    </source>
</evidence>
<comment type="subcellular location">
    <subcellularLocation>
        <location evidence="1">Membrane</location>
    </subcellularLocation>
</comment>
<keyword evidence="4 5" id="KW-0472">Membrane</keyword>
<protein>
    <submittedName>
        <fullName evidence="7">Lathosterol oxidase</fullName>
    </submittedName>
</protein>
<dbReference type="EMBL" id="LNIX01000061">
    <property type="protein sequence ID" value="OXA37250.1"/>
    <property type="molecule type" value="Genomic_DNA"/>
</dbReference>
<dbReference type="Pfam" id="PF04116">
    <property type="entry name" value="FA_hydroxylase"/>
    <property type="match status" value="1"/>
</dbReference>
<evidence type="ECO:0000313" key="7">
    <source>
        <dbReference type="EMBL" id="OXA37250.1"/>
    </source>
</evidence>
<proteinExistence type="predicted"/>
<keyword evidence="8" id="KW-1185">Reference proteome</keyword>
<evidence type="ECO:0000256" key="3">
    <source>
        <dbReference type="ARBA" id="ARBA00022989"/>
    </source>
</evidence>